<reference evidence="6" key="1">
    <citation type="journal article" date="2019" name="Science">
        <title>Mutation of a bHLH transcription factor allowed almond domestication.</title>
        <authorList>
            <person name="Sanchez-Perez R."/>
            <person name="Pavan S."/>
            <person name="Mazzeo R."/>
            <person name="Moldovan C."/>
            <person name="Aiese Cigliano R."/>
            <person name="Del Cueto J."/>
            <person name="Ricciardi F."/>
            <person name="Lotti C."/>
            <person name="Ricciardi L."/>
            <person name="Dicenta F."/>
            <person name="Lopez-Marques R.L."/>
            <person name="Lindberg Moller B."/>
        </authorList>
    </citation>
    <scope>NUCLEOTIDE SEQUENCE</scope>
</reference>
<organism evidence="6">
    <name type="scientific">Prunus dulcis</name>
    <name type="common">Almond</name>
    <name type="synonym">Amygdalus dulcis</name>
    <dbReference type="NCBI Taxonomy" id="3755"/>
    <lineage>
        <taxon>Eukaryota</taxon>
        <taxon>Viridiplantae</taxon>
        <taxon>Streptophyta</taxon>
        <taxon>Embryophyta</taxon>
        <taxon>Tracheophyta</taxon>
        <taxon>Spermatophyta</taxon>
        <taxon>Magnoliopsida</taxon>
        <taxon>eudicotyledons</taxon>
        <taxon>Gunneridae</taxon>
        <taxon>Pentapetalae</taxon>
        <taxon>rosids</taxon>
        <taxon>fabids</taxon>
        <taxon>Rosales</taxon>
        <taxon>Rosaceae</taxon>
        <taxon>Amygdaloideae</taxon>
        <taxon>Amygdaleae</taxon>
        <taxon>Prunus</taxon>
    </lineage>
</organism>
<dbReference type="Pfam" id="PF14223">
    <property type="entry name" value="Retrotran_gag_2"/>
    <property type="match status" value="2"/>
</dbReference>
<keyword evidence="2" id="KW-0862">Zinc</keyword>
<evidence type="ECO:0000256" key="1">
    <source>
        <dbReference type="ARBA" id="ARBA00022750"/>
    </source>
</evidence>
<dbReference type="PANTHER" id="PTHR11439:SF491">
    <property type="entry name" value="INTEGRASE CATALYTIC DOMAIN-CONTAINING PROTEIN"/>
    <property type="match status" value="1"/>
</dbReference>
<feature type="domain" description="Integrase catalytic" evidence="5">
    <location>
        <begin position="510"/>
        <end position="607"/>
    </location>
</feature>
<dbReference type="PROSITE" id="PS50994">
    <property type="entry name" value="INTEGRASE"/>
    <property type="match status" value="1"/>
</dbReference>
<keyword evidence="1" id="KW-0064">Aspartyl protease</keyword>
<dbReference type="EMBL" id="AP020488">
    <property type="protein sequence ID" value="BBN67679.1"/>
    <property type="molecule type" value="Genomic_DNA"/>
</dbReference>
<feature type="domain" description="CCHC-type" evidence="4">
    <location>
        <begin position="268"/>
        <end position="283"/>
    </location>
</feature>
<dbReference type="Pfam" id="PF13976">
    <property type="entry name" value="gag_pre-integrs"/>
    <property type="match status" value="1"/>
</dbReference>
<dbReference type="Gene3D" id="4.10.60.10">
    <property type="entry name" value="Zinc finger, CCHC-type"/>
    <property type="match status" value="1"/>
</dbReference>
<dbReference type="InterPro" id="IPR001584">
    <property type="entry name" value="Integrase_cat-core"/>
</dbReference>
<dbReference type="Pfam" id="PF25597">
    <property type="entry name" value="SH3_retrovirus"/>
    <property type="match status" value="1"/>
</dbReference>
<dbReference type="InterPro" id="IPR013103">
    <property type="entry name" value="RVT_2"/>
</dbReference>
<dbReference type="Pfam" id="PF22936">
    <property type="entry name" value="Pol_BBD"/>
    <property type="match status" value="1"/>
</dbReference>
<dbReference type="InterPro" id="IPR001878">
    <property type="entry name" value="Znf_CCHC"/>
</dbReference>
<feature type="compositionally biased region" description="Basic residues" evidence="3">
    <location>
        <begin position="248"/>
        <end position="261"/>
    </location>
</feature>
<dbReference type="PROSITE" id="PS50158">
    <property type="entry name" value="ZF_CCHC"/>
    <property type="match status" value="1"/>
</dbReference>
<dbReference type="GO" id="GO:0008270">
    <property type="term" value="F:zinc ion binding"/>
    <property type="evidence" value="ECO:0007669"/>
    <property type="project" value="UniProtKB-KW"/>
</dbReference>
<evidence type="ECO:0000259" key="4">
    <source>
        <dbReference type="PROSITE" id="PS50158"/>
    </source>
</evidence>
<dbReference type="InterPro" id="IPR025724">
    <property type="entry name" value="GAG-pre-integrase_dom"/>
</dbReference>
<dbReference type="SUPFAM" id="SSF53098">
    <property type="entry name" value="Ribonuclease H-like"/>
    <property type="match status" value="1"/>
</dbReference>
<proteinExistence type="predicted"/>
<dbReference type="Pfam" id="PF07727">
    <property type="entry name" value="RVT_2"/>
    <property type="match status" value="1"/>
</dbReference>
<dbReference type="AlphaFoldDB" id="A0A5H2XL25"/>
<dbReference type="CDD" id="cd09272">
    <property type="entry name" value="RNase_HI_RT_Ty1"/>
    <property type="match status" value="1"/>
</dbReference>
<dbReference type="GO" id="GO:0004190">
    <property type="term" value="F:aspartic-type endopeptidase activity"/>
    <property type="evidence" value="ECO:0007669"/>
    <property type="project" value="UniProtKB-KW"/>
</dbReference>
<dbReference type="SUPFAM" id="SSF57756">
    <property type="entry name" value="Retrovirus zinc finger-like domains"/>
    <property type="match status" value="1"/>
</dbReference>
<evidence type="ECO:0000259" key="5">
    <source>
        <dbReference type="PROSITE" id="PS50994"/>
    </source>
</evidence>
<feature type="compositionally biased region" description="Low complexity" evidence="3">
    <location>
        <begin position="733"/>
        <end position="742"/>
    </location>
</feature>
<evidence type="ECO:0000313" key="6">
    <source>
        <dbReference type="EMBL" id="BBN67679.1"/>
    </source>
</evidence>
<evidence type="ECO:0000256" key="2">
    <source>
        <dbReference type="PROSITE-ProRule" id="PRU00047"/>
    </source>
</evidence>
<dbReference type="Gene3D" id="3.30.420.10">
    <property type="entry name" value="Ribonuclease H-like superfamily/Ribonuclease H"/>
    <property type="match status" value="1"/>
</dbReference>
<keyword evidence="1" id="KW-0378">Hydrolase</keyword>
<dbReference type="GO" id="GO:0003676">
    <property type="term" value="F:nucleic acid binding"/>
    <property type="evidence" value="ECO:0007669"/>
    <property type="project" value="InterPro"/>
</dbReference>
<feature type="region of interest" description="Disordered" evidence="3">
    <location>
        <begin position="224"/>
        <end position="261"/>
    </location>
</feature>
<accession>A0A5H2XL25</accession>
<keyword evidence="2" id="KW-0479">Metal-binding</keyword>
<dbReference type="InterPro" id="IPR036875">
    <property type="entry name" value="Znf_CCHC_sf"/>
</dbReference>
<feature type="region of interest" description="Disordered" evidence="3">
    <location>
        <begin position="702"/>
        <end position="744"/>
    </location>
</feature>
<sequence>MVLVDASAQQVVSELQFFDWGFVGVKNLSVLQFDGWRKNEVLKEKESASSSSAPTSRHPIASTRLEVDKFNGSNNFGMWQCEVMDVLYQQELDMVLEDKPEDIDDKQWTRINLHACATIRSFLDKELKYPYMKETSAKKLWMKLEEKYMTKSAENRLFLKKRLFRFQYRSANLDVIIPDEDKALCLLNSLPDDYDHLTTTLLYGKSEVKLDEVSAALVNHECRKKEQKTQNSQTEALVARGRTEERKSGKRGKSRSKSRGKFPAKDECAFCRQKGHWKKDCPKLKNKEKEKAGSEANVAKSGDEDFEFALASSSADGHSTEWILDSGCTYHMCPIREWFSSFEELDGGVVLMGNNNACKTQGIGKICLKMHDGTVRELSDVRYVPDMKKNLISLALWNPRVSRSPWRGSTVIGGAAVTEAADADSTDTTRLWHMRLGHAGEKALQGLVKQGLLKGAKACKLEFCEHCVLGKQTRVKFGTAIHHTKGILDYVHTDVWGPPIMHLGERSKIKTLRSDNGGEYKSDPFLKVCQDEGIVRHFTVRETPQQNGVAERMNRTLLEKVRCMLSNAGLGKAFWAEAITYASHLINRLPAAANEGKTPMEVWSGKPCTDYKYLHIFGCPAYYHVRESKLDPRAKKALFMGFSTGVKGYRLWCPDEKKIVVSRDVTFDEAAMVNQNKHEGEIEATKTMSSSKQVELLKTPVVPVRSDITDTSPTVDSDEEDEDDEEEAPTQEPPQQQDSIAIRRSRREIRKPVRFTDIVAYALPVIEDDIPSAYKEAVRSSESVEWKKSMDEEMKSLHKNETWELVQLPKGKKAIGCKWVYAKKMESLGKDNVRFKARLVAKGYAQKEGIDYNEVFSPVVKHSSIRILLALVAQFDLELAQLDVKTAFLHGDLEEEIYMSQPEGFKVAGKENWVCKLQKSLYGLKQSPRQWYKRFDRFMIGQKYTRSHYDHCVYFRKLQDGTFIYLLLYVDDMLIACKSKVEIERLKTQLSNEFEMKDLGEARKILGMEIERDRAKGKISLCQKQYLKKVLQRFGMNENSKPVSTPLAPHFKLSASMSPKTGEESHYMAQIPYASAVGSLMYAMVCTRPDISQAVSIVSRYMHNPGKGHWQAVKWILRYILGTVDVGLLFQHDKVTGQCVVGYVDSDYAGDLDKRRSTTGFVFTIAGGPVSWRSILQSTVALSTTEAEYMAVTEAIKEAIWLQGLLGDLGVQQDHVDVHCDSQSAIYLAKNQVHHARTKHIDVRFHFVREIIEEGDILLQKIGTADNLRIC</sequence>
<feature type="compositionally biased region" description="Acidic residues" evidence="3">
    <location>
        <begin position="716"/>
        <end position="729"/>
    </location>
</feature>
<keyword evidence="2" id="KW-0863">Zinc-finger</keyword>
<dbReference type="PANTHER" id="PTHR11439">
    <property type="entry name" value="GAG-POL-RELATED RETROTRANSPOSON"/>
    <property type="match status" value="1"/>
</dbReference>
<dbReference type="InterPro" id="IPR036397">
    <property type="entry name" value="RNaseH_sf"/>
</dbReference>
<dbReference type="InterPro" id="IPR043502">
    <property type="entry name" value="DNA/RNA_pol_sf"/>
</dbReference>
<dbReference type="InterPro" id="IPR012337">
    <property type="entry name" value="RNaseH-like_sf"/>
</dbReference>
<keyword evidence="1" id="KW-0645">Protease</keyword>
<dbReference type="SUPFAM" id="SSF56672">
    <property type="entry name" value="DNA/RNA polymerases"/>
    <property type="match status" value="1"/>
</dbReference>
<dbReference type="InterPro" id="IPR054722">
    <property type="entry name" value="PolX-like_BBD"/>
</dbReference>
<dbReference type="GO" id="GO:0015074">
    <property type="term" value="P:DNA integration"/>
    <property type="evidence" value="ECO:0007669"/>
    <property type="project" value="InterPro"/>
</dbReference>
<protein>
    <submittedName>
        <fullName evidence="6">Transposable element protein</fullName>
    </submittedName>
</protein>
<gene>
    <name evidence="6" type="ORF">Prudu_151S000400</name>
</gene>
<name>A0A5H2XL25_PRUDU</name>
<dbReference type="InterPro" id="IPR057670">
    <property type="entry name" value="SH3_retrovirus"/>
</dbReference>
<evidence type="ECO:0000256" key="3">
    <source>
        <dbReference type="SAM" id="MobiDB-lite"/>
    </source>
</evidence>